<dbReference type="InterPro" id="IPR003173">
    <property type="entry name" value="PC4_C"/>
</dbReference>
<dbReference type="Pfam" id="PF02229">
    <property type="entry name" value="PC4"/>
    <property type="match status" value="1"/>
</dbReference>
<dbReference type="Gene3D" id="2.30.31.70">
    <property type="match status" value="1"/>
</dbReference>
<feature type="domain" description="Transcriptional coactivator p15 (PC4) C-terminal" evidence="1">
    <location>
        <begin position="32"/>
        <end position="75"/>
    </location>
</feature>
<dbReference type="EMBL" id="NBZD01000004">
    <property type="protein sequence ID" value="PNH18126.1"/>
    <property type="molecule type" value="Genomic_DNA"/>
</dbReference>
<protein>
    <recommendedName>
        <fullName evidence="1">Transcriptional coactivator p15 (PC4) C-terminal domain-containing protein</fullName>
    </recommendedName>
</protein>
<dbReference type="GO" id="GO:0003677">
    <property type="term" value="F:DNA binding"/>
    <property type="evidence" value="ECO:0007669"/>
    <property type="project" value="InterPro"/>
</dbReference>
<dbReference type="Proteomes" id="UP000236394">
    <property type="component" value="Unassembled WGS sequence"/>
</dbReference>
<dbReference type="GO" id="GO:0006355">
    <property type="term" value="P:regulation of DNA-templated transcription"/>
    <property type="evidence" value="ECO:0007669"/>
    <property type="project" value="InterPro"/>
</dbReference>
<accession>A0A2J8B029</accession>
<name>A0A2J8B029_9FIRM</name>
<comment type="caution">
    <text evidence="2">The sequence shown here is derived from an EMBL/GenBank/DDBJ whole genome shotgun (WGS) entry which is preliminary data.</text>
</comment>
<evidence type="ECO:0000313" key="3">
    <source>
        <dbReference type="Proteomes" id="UP000236394"/>
    </source>
</evidence>
<reference evidence="3" key="1">
    <citation type="submission" date="2017-04" db="EMBL/GenBank/DDBJ databases">
        <authorList>
            <person name="Bumgarner R.E."/>
            <person name="Fredricks D.N."/>
            <person name="Srinivasan S."/>
        </authorList>
    </citation>
    <scope>NUCLEOTIDE SEQUENCE [LARGE SCALE GENOMIC DNA]</scope>
    <source>
        <strain evidence="3">KA00405</strain>
    </source>
</reference>
<proteinExistence type="predicted"/>
<gene>
    <name evidence="2" type="ORF">B7R76_07305</name>
</gene>
<dbReference type="RefSeq" id="WP_102892736.1">
    <property type="nucleotide sequence ID" value="NZ_NBZD01000004.1"/>
</dbReference>
<organism evidence="2 3">
    <name type="scientific">Mageeibacillus indolicus</name>
    <dbReference type="NCBI Taxonomy" id="884684"/>
    <lineage>
        <taxon>Bacteria</taxon>
        <taxon>Bacillati</taxon>
        <taxon>Bacillota</taxon>
        <taxon>Clostridia</taxon>
        <taxon>Eubacteriales</taxon>
        <taxon>Oscillospiraceae</taxon>
        <taxon>Mageeibacillus</taxon>
    </lineage>
</organism>
<dbReference type="AlphaFoldDB" id="A0A2J8B029"/>
<sequence>MDNNRRNRSRENDEVKYELKQHIGSIGTTGNGWVKEVNLLSWNDHQPGIDIRTWNSNHTKMSKGINITLEEATNLSCLLNAYIGDKDTETGTD</sequence>
<evidence type="ECO:0000313" key="2">
    <source>
        <dbReference type="EMBL" id="PNH18126.1"/>
    </source>
</evidence>
<evidence type="ECO:0000259" key="1">
    <source>
        <dbReference type="Pfam" id="PF02229"/>
    </source>
</evidence>